<sequence length="431" mass="46162">MSAELPVEHVAVAVVGGGPSGLTAATALAPVVDGEVRVIERERETGGIPRHSDHPGYGLRDLHRFVSGPAYARRLTATARDAGAVLETEAQVTGWDGERRLLVTSPRGRHVVEADAVVLATGARERPRPARRIPGDRPDGVYTTGQLQNLVHLHHAEVGRRAVVVGAELVSWSAVVTLREAGCETVAMVSRYAHAEAYAAFRAWGRATHVPVRTRSRVVSIEGRTRVEAVVLEHLDTGERTRVECDTVVTTGDWVPDHELARLTGLDLDRGTRGPSVDGSLRTSRAGVFAVGNLVHPVDTADAAALDGRHVADGVVADLRGVLGESDSVPLLASDDFRWVSPQRLVSGQRTPRGDLLLWPETSRLLPVVVATQDGREIGRARTAWPAAPGRVYRVPASVVSSADPAGGPVTISLRSTDLRRPPPRRAPRAR</sequence>
<dbReference type="RefSeq" id="WP_160879140.1">
    <property type="nucleotide sequence ID" value="NZ_WUEK01000011.1"/>
</dbReference>
<evidence type="ECO:0000313" key="5">
    <source>
        <dbReference type="Proteomes" id="UP000473325"/>
    </source>
</evidence>
<dbReference type="PANTHER" id="PTHR42949">
    <property type="entry name" value="ANAEROBIC GLYCEROL-3-PHOSPHATE DEHYDROGENASE SUBUNIT B"/>
    <property type="match status" value="1"/>
</dbReference>
<dbReference type="PRINTS" id="PR00469">
    <property type="entry name" value="PNDRDTASEII"/>
</dbReference>
<dbReference type="InterPro" id="IPR051691">
    <property type="entry name" value="Metab_Enz_Cyan_OpOx_G3PDH"/>
</dbReference>
<keyword evidence="5" id="KW-1185">Reference proteome</keyword>
<protein>
    <submittedName>
        <fullName evidence="4">NAD(P)-binding protein</fullName>
    </submittedName>
</protein>
<dbReference type="PRINTS" id="PR00368">
    <property type="entry name" value="FADPNR"/>
</dbReference>
<accession>A0A6L7EV00</accession>
<feature type="compositionally biased region" description="Basic residues" evidence="2">
    <location>
        <begin position="422"/>
        <end position="431"/>
    </location>
</feature>
<dbReference type="InterPro" id="IPR023753">
    <property type="entry name" value="FAD/NAD-binding_dom"/>
</dbReference>
<keyword evidence="1" id="KW-0560">Oxidoreductase</keyword>
<evidence type="ECO:0000313" key="4">
    <source>
        <dbReference type="EMBL" id="MXG91203.1"/>
    </source>
</evidence>
<organism evidence="4 5">
    <name type="scientific">Nocardioides flavescens</name>
    <dbReference type="NCBI Taxonomy" id="2691959"/>
    <lineage>
        <taxon>Bacteria</taxon>
        <taxon>Bacillati</taxon>
        <taxon>Actinomycetota</taxon>
        <taxon>Actinomycetes</taxon>
        <taxon>Propionibacteriales</taxon>
        <taxon>Nocardioidaceae</taxon>
        <taxon>Nocardioides</taxon>
    </lineage>
</organism>
<gene>
    <name evidence="4" type="ORF">GRQ65_16765</name>
</gene>
<dbReference type="EMBL" id="WUEK01000011">
    <property type="protein sequence ID" value="MXG91203.1"/>
    <property type="molecule type" value="Genomic_DNA"/>
</dbReference>
<dbReference type="Gene3D" id="3.50.50.60">
    <property type="entry name" value="FAD/NAD(P)-binding domain"/>
    <property type="match status" value="2"/>
</dbReference>
<dbReference type="InterPro" id="IPR036188">
    <property type="entry name" value="FAD/NAD-bd_sf"/>
</dbReference>
<proteinExistence type="predicted"/>
<dbReference type="GO" id="GO:0016491">
    <property type="term" value="F:oxidoreductase activity"/>
    <property type="evidence" value="ECO:0007669"/>
    <property type="project" value="UniProtKB-KW"/>
</dbReference>
<dbReference type="PANTHER" id="PTHR42949:SF3">
    <property type="entry name" value="ANAEROBIC GLYCEROL-3-PHOSPHATE DEHYDROGENASE SUBUNIT B"/>
    <property type="match status" value="1"/>
</dbReference>
<dbReference type="Proteomes" id="UP000473325">
    <property type="component" value="Unassembled WGS sequence"/>
</dbReference>
<dbReference type="AlphaFoldDB" id="A0A6L7EV00"/>
<feature type="domain" description="FAD/NAD(P)-binding" evidence="3">
    <location>
        <begin position="12"/>
        <end position="305"/>
    </location>
</feature>
<evidence type="ECO:0000256" key="1">
    <source>
        <dbReference type="ARBA" id="ARBA00023002"/>
    </source>
</evidence>
<comment type="caution">
    <text evidence="4">The sequence shown here is derived from an EMBL/GenBank/DDBJ whole genome shotgun (WGS) entry which is preliminary data.</text>
</comment>
<feature type="region of interest" description="Disordered" evidence="2">
    <location>
        <begin position="400"/>
        <end position="431"/>
    </location>
</feature>
<reference evidence="4 5" key="1">
    <citation type="submission" date="2019-12" db="EMBL/GenBank/DDBJ databases">
        <authorList>
            <person name="Kun Z."/>
        </authorList>
    </citation>
    <scope>NUCLEOTIDE SEQUENCE [LARGE SCALE GENOMIC DNA]</scope>
    <source>
        <strain evidence="4 5">YIM 123512</strain>
    </source>
</reference>
<name>A0A6L7EV00_9ACTN</name>
<evidence type="ECO:0000259" key="3">
    <source>
        <dbReference type="Pfam" id="PF07992"/>
    </source>
</evidence>
<evidence type="ECO:0000256" key="2">
    <source>
        <dbReference type="SAM" id="MobiDB-lite"/>
    </source>
</evidence>
<dbReference type="SUPFAM" id="SSF51905">
    <property type="entry name" value="FAD/NAD(P)-binding domain"/>
    <property type="match status" value="1"/>
</dbReference>
<dbReference type="Pfam" id="PF07992">
    <property type="entry name" value="Pyr_redox_2"/>
    <property type="match status" value="1"/>
</dbReference>